<dbReference type="AlphaFoldDB" id="A0A0U2IWM8"/>
<reference evidence="3" key="1">
    <citation type="submission" date="2015-05" db="EMBL/GenBank/DDBJ databases">
        <authorList>
            <person name="Wang D.B."/>
            <person name="Wang M."/>
        </authorList>
    </citation>
    <scope>NUCLEOTIDE SEQUENCE</scope>
</reference>
<evidence type="ECO:0000313" key="3">
    <source>
        <dbReference type="EMBL" id="ALK03792.1"/>
    </source>
</evidence>
<protein>
    <submittedName>
        <fullName evidence="3">NADH dehydrogenase subunit 6</fullName>
    </submittedName>
</protein>
<accession>A0A0U2IWM8</accession>
<keyword evidence="1" id="KW-1133">Transmembrane helix</keyword>
<sequence>MMTLMKILIIWLVATSYSGSPVKLIMNLLKVCLLISYFLMEASTVSWFPLIYLMLMAGGVLIMFMILSSLMPNIPMGKTKMSTLLVAMVIAYPWAQIEAEVTMPSLTAWFEESVVMAGTTLMMLYYFFAFVKLVGSGNIPLRSCVCQ</sequence>
<gene>
    <name evidence="3" type="primary">nad6</name>
</gene>
<evidence type="ECO:0000256" key="1">
    <source>
        <dbReference type="SAM" id="Phobius"/>
    </source>
</evidence>
<feature type="transmembrane region" description="Helical" evidence="1">
    <location>
        <begin position="79"/>
        <end position="95"/>
    </location>
</feature>
<keyword evidence="2" id="KW-0732">Signal</keyword>
<feature type="transmembrane region" description="Helical" evidence="1">
    <location>
        <begin position="45"/>
        <end position="67"/>
    </location>
</feature>
<keyword evidence="3" id="KW-0496">Mitochondrion</keyword>
<feature type="chain" id="PRO_5006830689" evidence="2">
    <location>
        <begin position="20"/>
        <end position="147"/>
    </location>
</feature>
<organism evidence="3">
    <name type="scientific">Epitrimerus sabinae</name>
    <dbReference type="NCBI Taxonomy" id="1452570"/>
    <lineage>
        <taxon>Eukaryota</taxon>
        <taxon>Metazoa</taxon>
        <taxon>Ecdysozoa</taxon>
        <taxon>Arthropoda</taxon>
        <taxon>Chelicerata</taxon>
        <taxon>Arachnida</taxon>
        <taxon>Acari</taxon>
        <taxon>Acariformes</taxon>
        <taxon>Trombidiformes</taxon>
        <taxon>Prostigmata</taxon>
        <taxon>Eupodina</taxon>
        <taxon>Eriophyoidea</taxon>
        <taxon>Eriophyidae</taxon>
        <taxon>Phyllocoptinae</taxon>
        <taxon>Phyllocoptini</taxon>
        <taxon>Epitrimerus</taxon>
    </lineage>
</organism>
<evidence type="ECO:0000256" key="2">
    <source>
        <dbReference type="SAM" id="SignalP"/>
    </source>
</evidence>
<keyword evidence="1" id="KW-0472">Membrane</keyword>
<reference evidence="3" key="2">
    <citation type="journal article" date="2016" name="Sci. Rep.">
        <title>Mitochondrial genome evolution and tRNA truncation in Acariformes mites: new evidence from eriophyoid mites.</title>
        <authorList>
            <person name="Xue X.F."/>
            <person name="Guo J.F."/>
            <person name="Dong Y."/>
            <person name="Hong X.Y."/>
            <person name="Shao R."/>
        </authorList>
    </citation>
    <scope>NUCLEOTIDE SEQUENCE</scope>
</reference>
<proteinExistence type="predicted"/>
<name>A0A0U2IWM8_9ACAR</name>
<keyword evidence="1" id="KW-0812">Transmembrane</keyword>
<dbReference type="EMBL" id="KR604966">
    <property type="protein sequence ID" value="ALK03792.1"/>
    <property type="molecule type" value="Genomic_DNA"/>
</dbReference>
<geneLocation type="mitochondrion" evidence="3"/>
<feature type="signal peptide" evidence="2">
    <location>
        <begin position="1"/>
        <end position="19"/>
    </location>
</feature>
<feature type="transmembrane region" description="Helical" evidence="1">
    <location>
        <begin position="115"/>
        <end position="134"/>
    </location>
</feature>